<comment type="caution">
    <text evidence="2">The sequence shown here is derived from an EMBL/GenBank/DDBJ whole genome shotgun (WGS) entry which is preliminary data.</text>
</comment>
<dbReference type="SFLD" id="SFLDS00029">
    <property type="entry name" value="Radical_SAM"/>
    <property type="match status" value="1"/>
</dbReference>
<reference evidence="2 3" key="1">
    <citation type="submission" date="2021-06" db="EMBL/GenBank/DDBJ databases">
        <authorList>
            <person name="Sun Q."/>
            <person name="Li D."/>
        </authorList>
    </citation>
    <scope>NUCLEOTIDE SEQUENCE [LARGE SCALE GENOMIC DNA]</scope>
    <source>
        <strain evidence="2 3">MSJ-40</strain>
    </source>
</reference>
<gene>
    <name evidence="2" type="ORF">KQI42_02800</name>
</gene>
<dbReference type="PROSITE" id="PS51918">
    <property type="entry name" value="RADICAL_SAM"/>
    <property type="match status" value="1"/>
</dbReference>
<proteinExistence type="predicted"/>
<feature type="domain" description="Radical SAM core" evidence="1">
    <location>
        <begin position="99"/>
        <end position="325"/>
    </location>
</feature>
<dbReference type="InterPro" id="IPR050377">
    <property type="entry name" value="Radical_SAM_PqqE_MftC-like"/>
</dbReference>
<dbReference type="Pfam" id="PF04055">
    <property type="entry name" value="Radical_SAM"/>
    <property type="match status" value="1"/>
</dbReference>
<evidence type="ECO:0000259" key="1">
    <source>
        <dbReference type="PROSITE" id="PS51918"/>
    </source>
</evidence>
<sequence>MYPHVLNNSILHYFEDRGILITDVGNYVLNDVEIYMIEKFSGNKSINEITSEIAIELETDDKFKIENIMMDFIKSKSNFIFLSELPKSTYFKKTGLKDAKVPMGVVLSLTDKCNLNCIHCFKKCSNKNDDFIPYNELIDTLSFLKDKTTNIQLTGGEPMLHNKFFDILKHCIDNFDTSITTNGTLINSENVNNYKGVNTVQISMYSYEENKHDLVTTVSGSFRKTINAINELSKIKIPSTVSTIITKQNINNIENMIEFTYKIGASSIRFGNLTSSGRAASLSSLVISQEDIKNVEYILDDLSEKYRNKIRVLTWREDENKKGIDFKHKSLECGAGLLNWCISEAGIIKPCEFLDDDVCPIGNIKENKVEELVKNYNLDKMTEGLIRFEKKLNKENTSIKNMCQQIKNYYLQYCISE</sequence>
<protein>
    <submittedName>
        <fullName evidence="2">Radical SAM protein</fullName>
    </submittedName>
</protein>
<dbReference type="InterPro" id="IPR007197">
    <property type="entry name" value="rSAM"/>
</dbReference>
<keyword evidence="3" id="KW-1185">Reference proteome</keyword>
<organism evidence="2 3">
    <name type="scientific">Tissierella simiarum</name>
    <dbReference type="NCBI Taxonomy" id="2841534"/>
    <lineage>
        <taxon>Bacteria</taxon>
        <taxon>Bacillati</taxon>
        <taxon>Bacillota</taxon>
        <taxon>Tissierellia</taxon>
        <taxon>Tissierellales</taxon>
        <taxon>Tissierellaceae</taxon>
        <taxon>Tissierella</taxon>
    </lineage>
</organism>
<dbReference type="Proteomes" id="UP000749471">
    <property type="component" value="Unassembled WGS sequence"/>
</dbReference>
<evidence type="ECO:0000313" key="2">
    <source>
        <dbReference type="EMBL" id="MBU5436920.1"/>
    </source>
</evidence>
<dbReference type="RefSeq" id="WP_216516526.1">
    <property type="nucleotide sequence ID" value="NZ_JAHLPM010000002.1"/>
</dbReference>
<dbReference type="SFLD" id="SFLDG01386">
    <property type="entry name" value="main_SPASM_domain-containing"/>
    <property type="match status" value="1"/>
</dbReference>
<dbReference type="SFLD" id="SFLDG01067">
    <property type="entry name" value="SPASM/twitch_domain_containing"/>
    <property type="match status" value="1"/>
</dbReference>
<dbReference type="PANTHER" id="PTHR11228:SF7">
    <property type="entry name" value="PQQA PEPTIDE CYCLASE"/>
    <property type="match status" value="1"/>
</dbReference>
<dbReference type="CDD" id="cd01335">
    <property type="entry name" value="Radical_SAM"/>
    <property type="match status" value="1"/>
</dbReference>
<dbReference type="PANTHER" id="PTHR11228">
    <property type="entry name" value="RADICAL SAM DOMAIN PROTEIN"/>
    <property type="match status" value="1"/>
</dbReference>
<name>A0ABS6E1Y9_9FIRM</name>
<dbReference type="EMBL" id="JAHLPM010000002">
    <property type="protein sequence ID" value="MBU5436920.1"/>
    <property type="molecule type" value="Genomic_DNA"/>
</dbReference>
<evidence type="ECO:0000313" key="3">
    <source>
        <dbReference type="Proteomes" id="UP000749471"/>
    </source>
</evidence>
<accession>A0ABS6E1Y9</accession>